<dbReference type="Proteomes" id="UP000887576">
    <property type="component" value="Unplaced"/>
</dbReference>
<protein>
    <submittedName>
        <fullName evidence="2">Methyltransferase domain-containing protein</fullName>
    </submittedName>
</protein>
<sequence>MSRLNFSTTLRSVPKDPREYATKEFWAAFHQNETKFEWYGSIMDHMALLDKGILKPSHEILNVGCGTSKLEFDLVACGYPKVHSIDIDPAVIKKKQVLRTAFPQLRYDCASVEAIPAQDGAYDVILDKGTLDALLPMPDMDADAHKLVDKMLDECFRVLKTKGHYVIISLAQKQVVDKLYEYSQKHLDVIVRITGNETVANASYFPTVIIDMMKLSFPLPKQMEWRLAEAVNAPSHSRKIDEVLAFLAGHHNLSRFGNMCRHRLDHIATITISLINEKEQGVDAKISIVDSPRDGKHLKRNAFVIVPPDSEKEKYNRSAEHYQQIPTFMNVDRVILCEFPFDDDDHAREYIDSFSKRFVSTEADDATAICKMAPEEHQVELMSGHGSIVGDFIITQCTIANTTYRRLFFNTSPNIIQSECIIEEGENNEANLMNPKKLCANYQLAMIAAFELAPGGFLNLLKQSPRIAVLGVGGGSLVTFLHSVLTHAKVTCVEIEPALYDIARSHFGLPVDDDRLKSVVMDAMDWINDPNSGEFEFIFLDISGPQQIVDGKEAFYGPPQEFVKNNVLEKYKQHLSSRGCLIMNIISSSHDYCTNIVANVSTFFKYVYEAAVFEGANCANFILFASNEKPVRLNDRFVSKVPEVFKPMLDHRSLFKRHDRILPERPKLQKKKKKPNRNLTFPADNGELDFGTKLDVKNDSGNVTDSPKEDEKISGSSEGNEEETAEDSSPDIENKVDDPLKADDGEKKANNDADGDPLKADDGKKVDNDADGDPLKADDEEKKVNNDADGDDGKSTVTSS</sequence>
<proteinExistence type="predicted"/>
<dbReference type="WBParaSite" id="JU765_v2.g16423.t1">
    <property type="protein sequence ID" value="JU765_v2.g16423.t1"/>
    <property type="gene ID" value="JU765_v2.g16423"/>
</dbReference>
<evidence type="ECO:0000313" key="1">
    <source>
        <dbReference type="Proteomes" id="UP000887576"/>
    </source>
</evidence>
<accession>A0AC34QID2</accession>
<organism evidence="1 2">
    <name type="scientific">Panagrolaimus sp. JU765</name>
    <dbReference type="NCBI Taxonomy" id="591449"/>
    <lineage>
        <taxon>Eukaryota</taxon>
        <taxon>Metazoa</taxon>
        <taxon>Ecdysozoa</taxon>
        <taxon>Nematoda</taxon>
        <taxon>Chromadorea</taxon>
        <taxon>Rhabditida</taxon>
        <taxon>Tylenchina</taxon>
        <taxon>Panagrolaimomorpha</taxon>
        <taxon>Panagrolaimoidea</taxon>
        <taxon>Panagrolaimidae</taxon>
        <taxon>Panagrolaimus</taxon>
    </lineage>
</organism>
<evidence type="ECO:0000313" key="2">
    <source>
        <dbReference type="WBParaSite" id="JU765_v2.g16423.t1"/>
    </source>
</evidence>
<reference evidence="2" key="1">
    <citation type="submission" date="2022-11" db="UniProtKB">
        <authorList>
            <consortium name="WormBaseParasite"/>
        </authorList>
    </citation>
    <scope>IDENTIFICATION</scope>
</reference>
<name>A0AC34QID2_9BILA</name>